<name>A0A437CMV2_ORYJA</name>
<evidence type="ECO:0000313" key="8">
    <source>
        <dbReference type="EMBL" id="RVE64160.1"/>
    </source>
</evidence>
<dbReference type="GO" id="GO:0005634">
    <property type="term" value="C:nucleus"/>
    <property type="evidence" value="ECO:0007669"/>
    <property type="project" value="UniProtKB-SubCell"/>
</dbReference>
<dbReference type="InterPro" id="IPR004212">
    <property type="entry name" value="GTF2I"/>
</dbReference>
<feature type="compositionally biased region" description="Polar residues" evidence="7">
    <location>
        <begin position="559"/>
        <end position="572"/>
    </location>
</feature>
<dbReference type="PANTHER" id="PTHR46304">
    <property type="entry name" value="GENERAL TRANSCRIPTION FACTOR II-I REPEAT DOMAIN-CONTAINING PROTEIN 1"/>
    <property type="match status" value="1"/>
</dbReference>
<proteinExistence type="predicted"/>
<dbReference type="InterPro" id="IPR036647">
    <property type="entry name" value="GTF2I-like_rpt_sf"/>
</dbReference>
<protein>
    <recommendedName>
        <fullName evidence="10">GTF2I repeat domain-containing protein 1</fullName>
    </recommendedName>
</protein>
<reference evidence="8 9" key="1">
    <citation type="submission" date="2018-11" db="EMBL/GenBank/DDBJ databases">
        <authorList>
            <person name="Lopez-Roques C."/>
            <person name="Donnadieu C."/>
            <person name="Bouchez O."/>
            <person name="Klopp C."/>
            <person name="Cabau C."/>
            <person name="Zahm M."/>
        </authorList>
    </citation>
    <scope>NUCLEOTIDE SEQUENCE [LARGE SCALE GENOMIC DNA]</scope>
    <source>
        <strain evidence="8">RS831</strain>
        <tissue evidence="8">Whole body</tissue>
    </source>
</reference>
<evidence type="ECO:0000313" key="9">
    <source>
        <dbReference type="Proteomes" id="UP000283210"/>
    </source>
</evidence>
<dbReference type="GO" id="GO:0003700">
    <property type="term" value="F:DNA-binding transcription factor activity"/>
    <property type="evidence" value="ECO:0007669"/>
    <property type="project" value="TreeGrafter"/>
</dbReference>
<feature type="compositionally biased region" description="Polar residues" evidence="7">
    <location>
        <begin position="216"/>
        <end position="226"/>
    </location>
</feature>
<accession>A0A437CMV2</accession>
<dbReference type="Gene3D" id="3.90.1460.10">
    <property type="entry name" value="GTF2I-like"/>
    <property type="match status" value="5"/>
</dbReference>
<keyword evidence="4" id="KW-0238">DNA-binding</keyword>
<feature type="compositionally biased region" description="Basic and acidic residues" evidence="7">
    <location>
        <begin position="298"/>
        <end position="307"/>
    </location>
</feature>
<evidence type="ECO:0000256" key="7">
    <source>
        <dbReference type="SAM" id="MobiDB-lite"/>
    </source>
</evidence>
<evidence type="ECO:0000256" key="1">
    <source>
        <dbReference type="ARBA" id="ARBA00004123"/>
    </source>
</evidence>
<keyword evidence="3" id="KW-0805">Transcription regulation</keyword>
<keyword evidence="5" id="KW-0804">Transcription</keyword>
<dbReference type="GO" id="GO:0003677">
    <property type="term" value="F:DNA binding"/>
    <property type="evidence" value="ECO:0007669"/>
    <property type="project" value="UniProtKB-KW"/>
</dbReference>
<evidence type="ECO:0008006" key="10">
    <source>
        <dbReference type="Google" id="ProtNLM"/>
    </source>
</evidence>
<sequence>MAQMRKLACDGVRMNSRGDLQAPLVSARQEILTSLVSALDSVCTAMSKLNAEVVCVTVHEDSVIAVGTEKGRVFLNSRREIQTDFYKFCRLPCLPNAANSHTKEPEADLSKLSKDGEHGKHRAPSEAAQSSVFVLRKMVEEVFTVLYSEAVGKSSLVPVPYEMIQKDPGCVVAHGLPDGVALKKPSEYDTKTLMRILEQSHRIHFTVPSQAEDLSPKQSPAATSITAPPRRALTLRSNRRRRPRPPPATRSSPTSCTACPCPPNPPPTESWTSNPSRCSTCAKTGRAPGAPAAADKSCCGKDDERGPGEQGQSPPGVHISKRLLFSIVHDKSEKWDSFIRETEDINTLRECVQILFNSRYAEALGLDHMVPVPYRKIACDPGAVEIIGIPDQIPFKRPCTYGVPKLKRILDERHAIRFVVKRMFDERIFTAAGKMAREEGKHEPGAAPEDGFCDGLSAPTAAELVGHAHGSRSTSACVSPLADCEAGPSGDCAPLRRIKTEPPEGEIIQITVPDAATSGEEPNEAVSEPAAAAPCPATSSPSAPPAPPASHHPMENHSAEASSPGASSQTIRRPSEGGTLLEDIGEMILQLRRQVESLFGVKYAEALGLPEATKVPYSRFQMYPEDLYVTGLPDGISLRRPNCFGAAKLRKILAASGQIQFVIKRPELLTEQVKQEMPPVPIGHGPEVERSTSDWKIAELDAKDATPVTPEDSAAVSKKPGFSDCMESKLSRIDLANTLREQVQDLFNRKYGEALGIKYPVQVPYKRIKNNPDSVIIQGLPPGIPFRKPCTFGSQNLERILAVADKISFTITRPFQGLIPKPAPRRVTLLKKAYAAISDEDDMNRMGEKVVLREQVKELFNKKYGEALGLDRSVVVPYKLIRGSPESVEVSGLPDDIPFRNPNTYDILCLEKILQAADEITFNIKSQLQPFAEICSQACNAVVTDASTNRRKRKRVQESSRVSSASDLAPSANQIPVMQWPMYMVDYGGVNVQVPGKVNY</sequence>
<dbReference type="PANTHER" id="PTHR46304:SF1">
    <property type="entry name" value="GENERAL TRANSCRIPTION FACTOR II-I REPEAT DOMAIN-CONTAINING PROTEIN 1"/>
    <property type="match status" value="1"/>
</dbReference>
<evidence type="ECO:0000256" key="2">
    <source>
        <dbReference type="ARBA" id="ARBA00022737"/>
    </source>
</evidence>
<evidence type="ECO:0000256" key="4">
    <source>
        <dbReference type="ARBA" id="ARBA00023125"/>
    </source>
</evidence>
<feature type="region of interest" description="Disordered" evidence="7">
    <location>
        <begin position="208"/>
        <end position="317"/>
    </location>
</feature>
<comment type="subcellular location">
    <subcellularLocation>
        <location evidence="1">Nucleus</location>
    </subcellularLocation>
</comment>
<keyword evidence="6" id="KW-0539">Nucleus</keyword>
<reference evidence="8 9" key="2">
    <citation type="submission" date="2019-01" db="EMBL/GenBank/DDBJ databases">
        <title>A chromosome length genome reference of the Java medaka (oryzias javanicus).</title>
        <authorList>
            <person name="Herpin A."/>
            <person name="Takehana Y."/>
            <person name="Naruse K."/>
            <person name="Ansai S."/>
            <person name="Kawaguchi M."/>
        </authorList>
    </citation>
    <scope>NUCLEOTIDE SEQUENCE [LARGE SCALE GENOMIC DNA]</scope>
    <source>
        <strain evidence="8">RS831</strain>
        <tissue evidence="8">Whole body</tissue>
    </source>
</reference>
<feature type="region of interest" description="Disordered" evidence="7">
    <location>
        <begin position="99"/>
        <end position="125"/>
    </location>
</feature>
<feature type="compositionally biased region" description="Low complexity" evidence="7">
    <location>
        <begin position="524"/>
        <end position="541"/>
    </location>
</feature>
<dbReference type="AlphaFoldDB" id="A0A437CMV2"/>
<gene>
    <name evidence="8" type="ORF">OJAV_G00143520</name>
</gene>
<dbReference type="EMBL" id="CM012450">
    <property type="protein sequence ID" value="RVE64160.1"/>
    <property type="molecule type" value="Genomic_DNA"/>
</dbReference>
<feature type="compositionally biased region" description="Basic and acidic residues" evidence="7">
    <location>
        <begin position="101"/>
        <end position="118"/>
    </location>
</feature>
<keyword evidence="9" id="KW-1185">Reference proteome</keyword>
<dbReference type="PROSITE" id="PS51139">
    <property type="entry name" value="GTF2I"/>
    <property type="match status" value="5"/>
</dbReference>
<feature type="region of interest" description="Disordered" evidence="7">
    <location>
        <begin position="948"/>
        <end position="967"/>
    </location>
</feature>
<dbReference type="SUPFAM" id="SSF117773">
    <property type="entry name" value="GTF2I-like repeat"/>
    <property type="match status" value="5"/>
</dbReference>
<feature type="region of interest" description="Disordered" evidence="7">
    <location>
        <begin position="486"/>
        <end position="576"/>
    </location>
</feature>
<evidence type="ECO:0000256" key="5">
    <source>
        <dbReference type="ARBA" id="ARBA00023163"/>
    </source>
</evidence>
<dbReference type="Proteomes" id="UP000283210">
    <property type="component" value="Chromosome 14"/>
</dbReference>
<keyword evidence="2" id="KW-0677">Repeat</keyword>
<evidence type="ECO:0000256" key="3">
    <source>
        <dbReference type="ARBA" id="ARBA00023015"/>
    </source>
</evidence>
<dbReference type="OrthoDB" id="10072451at2759"/>
<evidence type="ECO:0000256" key="6">
    <source>
        <dbReference type="ARBA" id="ARBA00023242"/>
    </source>
</evidence>
<dbReference type="Pfam" id="PF02946">
    <property type="entry name" value="GTF2I"/>
    <property type="match status" value="5"/>
</dbReference>
<organism evidence="8 9">
    <name type="scientific">Oryzias javanicus</name>
    <name type="common">Javanese ricefish</name>
    <name type="synonym">Aplocheilus javanicus</name>
    <dbReference type="NCBI Taxonomy" id="123683"/>
    <lineage>
        <taxon>Eukaryota</taxon>
        <taxon>Metazoa</taxon>
        <taxon>Chordata</taxon>
        <taxon>Craniata</taxon>
        <taxon>Vertebrata</taxon>
        <taxon>Euteleostomi</taxon>
        <taxon>Actinopterygii</taxon>
        <taxon>Neopterygii</taxon>
        <taxon>Teleostei</taxon>
        <taxon>Neoteleostei</taxon>
        <taxon>Acanthomorphata</taxon>
        <taxon>Ovalentaria</taxon>
        <taxon>Atherinomorphae</taxon>
        <taxon>Beloniformes</taxon>
        <taxon>Adrianichthyidae</taxon>
        <taxon>Oryziinae</taxon>
        <taxon>Oryzias</taxon>
    </lineage>
</organism>